<sequence>MSKQVLQQQDGILWNQFRAGELPAFTELYNTYVQTLYNYGKRFTPDKALIEDSIQDLFIELWNKKDHLSDTDSPKYFLMKSLRNKMLRKLEREHKYILNNLSEDYDFEVELSYEFSLVTEQASIEQQEKLQQALQQLTKRQREVIFLKFYENLSYEEIASLMSIELRSVYNLVSKAIDVIKRYISRLFLLLVVLVFSPSFK</sequence>
<dbReference type="Gene3D" id="1.10.1740.10">
    <property type="match status" value="1"/>
</dbReference>
<feature type="domain" description="RNA polymerase sigma factor 70 region 4 type 2" evidence="7">
    <location>
        <begin position="128"/>
        <end position="176"/>
    </location>
</feature>
<evidence type="ECO:0000256" key="3">
    <source>
        <dbReference type="ARBA" id="ARBA00023082"/>
    </source>
</evidence>
<feature type="transmembrane region" description="Helical" evidence="5">
    <location>
        <begin position="183"/>
        <end position="200"/>
    </location>
</feature>
<dbReference type="GO" id="GO:0003677">
    <property type="term" value="F:DNA binding"/>
    <property type="evidence" value="ECO:0007669"/>
    <property type="project" value="InterPro"/>
</dbReference>
<evidence type="ECO:0000313" key="8">
    <source>
        <dbReference type="EMBL" id="MDJ1482326.1"/>
    </source>
</evidence>
<evidence type="ECO:0000256" key="2">
    <source>
        <dbReference type="ARBA" id="ARBA00023015"/>
    </source>
</evidence>
<reference evidence="8" key="1">
    <citation type="submission" date="2023-05" db="EMBL/GenBank/DDBJ databases">
        <authorList>
            <person name="Zhang X."/>
        </authorList>
    </citation>
    <scope>NUCLEOTIDE SEQUENCE</scope>
    <source>
        <strain evidence="8">YF14B1</strain>
    </source>
</reference>
<keyword evidence="5" id="KW-1133">Transmembrane helix</keyword>
<dbReference type="Proteomes" id="UP001241110">
    <property type="component" value="Unassembled WGS sequence"/>
</dbReference>
<dbReference type="PANTHER" id="PTHR43133">
    <property type="entry name" value="RNA POLYMERASE ECF-TYPE SIGMA FACTO"/>
    <property type="match status" value="1"/>
</dbReference>
<dbReference type="InterPro" id="IPR013249">
    <property type="entry name" value="RNA_pol_sigma70_r4_t2"/>
</dbReference>
<dbReference type="InterPro" id="IPR014284">
    <property type="entry name" value="RNA_pol_sigma-70_dom"/>
</dbReference>
<dbReference type="Pfam" id="PF04542">
    <property type="entry name" value="Sigma70_r2"/>
    <property type="match status" value="1"/>
</dbReference>
<keyword evidence="3" id="KW-0731">Sigma factor</keyword>
<dbReference type="InterPro" id="IPR039425">
    <property type="entry name" value="RNA_pol_sigma-70-like"/>
</dbReference>
<organism evidence="8 9">
    <name type="scientific">Xanthocytophaga flava</name>
    <dbReference type="NCBI Taxonomy" id="3048013"/>
    <lineage>
        <taxon>Bacteria</taxon>
        <taxon>Pseudomonadati</taxon>
        <taxon>Bacteroidota</taxon>
        <taxon>Cytophagia</taxon>
        <taxon>Cytophagales</taxon>
        <taxon>Rhodocytophagaceae</taxon>
        <taxon>Xanthocytophaga</taxon>
    </lineage>
</organism>
<dbReference type="EMBL" id="JASJOS010000007">
    <property type="protein sequence ID" value="MDJ1482326.1"/>
    <property type="molecule type" value="Genomic_DNA"/>
</dbReference>
<feature type="domain" description="RNA polymerase sigma-70 region 2" evidence="6">
    <location>
        <begin position="28"/>
        <end position="94"/>
    </location>
</feature>
<dbReference type="SUPFAM" id="SSF88946">
    <property type="entry name" value="Sigma2 domain of RNA polymerase sigma factors"/>
    <property type="match status" value="1"/>
</dbReference>
<name>A0AAE3U7E5_9BACT</name>
<dbReference type="NCBIfam" id="TIGR02937">
    <property type="entry name" value="sigma70-ECF"/>
    <property type="match status" value="1"/>
</dbReference>
<keyword evidence="5" id="KW-0472">Membrane</keyword>
<dbReference type="CDD" id="cd06171">
    <property type="entry name" value="Sigma70_r4"/>
    <property type="match status" value="1"/>
</dbReference>
<evidence type="ECO:0000256" key="4">
    <source>
        <dbReference type="ARBA" id="ARBA00023163"/>
    </source>
</evidence>
<accession>A0AAE3U7E5</accession>
<gene>
    <name evidence="8" type="ORF">QNI16_17605</name>
</gene>
<dbReference type="RefSeq" id="WP_313981291.1">
    <property type="nucleotide sequence ID" value="NZ_JASJOS010000007.1"/>
</dbReference>
<keyword evidence="5" id="KW-0812">Transmembrane</keyword>
<dbReference type="PANTHER" id="PTHR43133:SF46">
    <property type="entry name" value="RNA POLYMERASE SIGMA-70 FACTOR ECF SUBFAMILY"/>
    <property type="match status" value="1"/>
</dbReference>
<evidence type="ECO:0000256" key="1">
    <source>
        <dbReference type="ARBA" id="ARBA00010641"/>
    </source>
</evidence>
<proteinExistence type="inferred from homology"/>
<evidence type="ECO:0000256" key="5">
    <source>
        <dbReference type="SAM" id="Phobius"/>
    </source>
</evidence>
<dbReference type="InterPro" id="IPR007627">
    <property type="entry name" value="RNA_pol_sigma70_r2"/>
</dbReference>
<dbReference type="InterPro" id="IPR013325">
    <property type="entry name" value="RNA_pol_sigma_r2"/>
</dbReference>
<comment type="caution">
    <text evidence="8">The sequence shown here is derived from an EMBL/GenBank/DDBJ whole genome shotgun (WGS) entry which is preliminary data.</text>
</comment>
<evidence type="ECO:0000259" key="6">
    <source>
        <dbReference type="Pfam" id="PF04542"/>
    </source>
</evidence>
<dbReference type="InterPro" id="IPR036388">
    <property type="entry name" value="WH-like_DNA-bd_sf"/>
</dbReference>
<keyword evidence="2" id="KW-0805">Transcription regulation</keyword>
<dbReference type="GO" id="GO:0006352">
    <property type="term" value="P:DNA-templated transcription initiation"/>
    <property type="evidence" value="ECO:0007669"/>
    <property type="project" value="InterPro"/>
</dbReference>
<dbReference type="GO" id="GO:0016987">
    <property type="term" value="F:sigma factor activity"/>
    <property type="evidence" value="ECO:0007669"/>
    <property type="project" value="UniProtKB-KW"/>
</dbReference>
<comment type="similarity">
    <text evidence="1">Belongs to the sigma-70 factor family. ECF subfamily.</text>
</comment>
<dbReference type="InterPro" id="IPR013324">
    <property type="entry name" value="RNA_pol_sigma_r3/r4-like"/>
</dbReference>
<evidence type="ECO:0000259" key="7">
    <source>
        <dbReference type="Pfam" id="PF08281"/>
    </source>
</evidence>
<dbReference type="Gene3D" id="1.10.10.10">
    <property type="entry name" value="Winged helix-like DNA-binding domain superfamily/Winged helix DNA-binding domain"/>
    <property type="match status" value="1"/>
</dbReference>
<dbReference type="Pfam" id="PF08281">
    <property type="entry name" value="Sigma70_r4_2"/>
    <property type="match status" value="1"/>
</dbReference>
<evidence type="ECO:0000313" key="9">
    <source>
        <dbReference type="Proteomes" id="UP001241110"/>
    </source>
</evidence>
<protein>
    <submittedName>
        <fullName evidence="8">Sigma-70 family RNA polymerase sigma factor</fullName>
    </submittedName>
</protein>
<dbReference type="AlphaFoldDB" id="A0AAE3U7E5"/>
<dbReference type="SUPFAM" id="SSF88659">
    <property type="entry name" value="Sigma3 and sigma4 domains of RNA polymerase sigma factors"/>
    <property type="match status" value="1"/>
</dbReference>
<keyword evidence="4" id="KW-0804">Transcription</keyword>